<keyword evidence="2" id="KW-1133">Transmembrane helix</keyword>
<dbReference type="AlphaFoldDB" id="A0AAX4KKG9"/>
<accession>A0AAX4KKG9</accession>
<organism evidence="3 4">
    <name type="scientific">Kwoniella europaea PYCC6329</name>
    <dbReference type="NCBI Taxonomy" id="1423913"/>
    <lineage>
        <taxon>Eukaryota</taxon>
        <taxon>Fungi</taxon>
        <taxon>Dikarya</taxon>
        <taxon>Basidiomycota</taxon>
        <taxon>Agaricomycotina</taxon>
        <taxon>Tremellomycetes</taxon>
        <taxon>Tremellales</taxon>
        <taxon>Cryptococcaceae</taxon>
        <taxon>Kwoniella</taxon>
    </lineage>
</organism>
<feature type="region of interest" description="Disordered" evidence="1">
    <location>
        <begin position="1"/>
        <end position="24"/>
    </location>
</feature>
<feature type="transmembrane region" description="Helical" evidence="2">
    <location>
        <begin position="412"/>
        <end position="442"/>
    </location>
</feature>
<proteinExistence type="predicted"/>
<evidence type="ECO:0000256" key="1">
    <source>
        <dbReference type="SAM" id="MobiDB-lite"/>
    </source>
</evidence>
<keyword evidence="4" id="KW-1185">Reference proteome</keyword>
<keyword evidence="2" id="KW-0812">Transmembrane</keyword>
<dbReference type="GeneID" id="91103462"/>
<dbReference type="RefSeq" id="XP_066084535.1">
    <property type="nucleotide sequence ID" value="XM_066228438.1"/>
</dbReference>
<sequence>MPSPSPIPSSPTPSINGSKPARSDRWKPLSYSISSTIPYSPFFHITSIIIAFLALVIIALWAAATAGFEPYTVFDTDFNRTDDKHWYTPLLPGSVIEGQKGKLCDPVIFNAGSTIQTNGMYKRLAYTIVEYDIHAGLKDDGAPAYTSVAYRGSRLDICVVSTISFIVDVRSGLVTTTALITCPDPWPATLSTTYTLTPGVTDTGAYETAPWLGELAIDLAYRVGKLFDDPTYAKENTPGSVRNGTGKWSRMSGDLNWWGSSSPNYTLLTEPVFQIRSLLLPNPEDIASGDTSSISGESRGTPPAIHSDMIVPLSSFISALISTIHSDLGILANNVFLNETALHRLIRETDEYVNTSISLGDYALYYAHMMLHPSSGTIIDPWVTNRTYSALTVADRAIATAYPCHITRSKGLASWLVSVVGLTFSIWGGLWQLYMLIVSYILSKRENSNFSSANFTSTSLTSKQVVASKESIPLLPLTQVSMSDNSLIRRDIL</sequence>
<evidence type="ECO:0000313" key="4">
    <source>
        <dbReference type="Proteomes" id="UP001358614"/>
    </source>
</evidence>
<dbReference type="Proteomes" id="UP001358614">
    <property type="component" value="Chromosome 1"/>
</dbReference>
<gene>
    <name evidence="3" type="ORF">V865_004661</name>
</gene>
<feature type="transmembrane region" description="Helical" evidence="2">
    <location>
        <begin position="42"/>
        <end position="64"/>
    </location>
</feature>
<evidence type="ECO:0000313" key="3">
    <source>
        <dbReference type="EMBL" id="WWD06568.1"/>
    </source>
</evidence>
<feature type="compositionally biased region" description="Pro residues" evidence="1">
    <location>
        <begin position="1"/>
        <end position="11"/>
    </location>
</feature>
<reference evidence="3 4" key="1">
    <citation type="submission" date="2024-01" db="EMBL/GenBank/DDBJ databases">
        <title>Comparative genomics of Cryptococcus and Kwoniella reveals pathogenesis evolution and contrasting modes of karyotype evolution via chromosome fusion or intercentromeric recombination.</title>
        <authorList>
            <person name="Coelho M.A."/>
            <person name="David-Palma M."/>
            <person name="Shea T."/>
            <person name="Bowers K."/>
            <person name="McGinley-Smith S."/>
            <person name="Mohammad A.W."/>
            <person name="Gnirke A."/>
            <person name="Yurkov A.M."/>
            <person name="Nowrousian M."/>
            <person name="Sun S."/>
            <person name="Cuomo C.A."/>
            <person name="Heitman J."/>
        </authorList>
    </citation>
    <scope>NUCLEOTIDE SEQUENCE [LARGE SCALE GENOMIC DNA]</scope>
    <source>
        <strain evidence="3 4">PYCC6329</strain>
    </source>
</reference>
<dbReference type="EMBL" id="CP144089">
    <property type="protein sequence ID" value="WWD06568.1"/>
    <property type="molecule type" value="Genomic_DNA"/>
</dbReference>
<evidence type="ECO:0000256" key="2">
    <source>
        <dbReference type="SAM" id="Phobius"/>
    </source>
</evidence>
<name>A0AAX4KKG9_9TREE</name>
<protein>
    <submittedName>
        <fullName evidence="3">Uncharacterized protein</fullName>
    </submittedName>
</protein>
<dbReference type="KEGG" id="ker:91103462"/>
<keyword evidence="2" id="KW-0472">Membrane</keyword>